<accession>A0A7G9GFL4</accession>
<organism evidence="2 3">
    <name type="scientific">Wansuia hejianensis</name>
    <dbReference type="NCBI Taxonomy" id="2763667"/>
    <lineage>
        <taxon>Bacteria</taxon>
        <taxon>Bacillati</taxon>
        <taxon>Bacillota</taxon>
        <taxon>Clostridia</taxon>
        <taxon>Lachnospirales</taxon>
        <taxon>Lachnospiraceae</taxon>
        <taxon>Wansuia</taxon>
    </lineage>
</organism>
<protein>
    <recommendedName>
        <fullName evidence="1">Replication-associated protein ORF2/G2P domain-containing protein</fullName>
    </recommendedName>
</protein>
<dbReference type="Proteomes" id="UP000515860">
    <property type="component" value="Chromosome"/>
</dbReference>
<dbReference type="InterPro" id="IPR056906">
    <property type="entry name" value="ORF2/G2P_dom"/>
</dbReference>
<dbReference type="Pfam" id="PF23343">
    <property type="entry name" value="REP_ORF2-G2P"/>
    <property type="match status" value="1"/>
</dbReference>
<name>A0A7G9GFL4_9FIRM</name>
<evidence type="ECO:0000313" key="3">
    <source>
        <dbReference type="Proteomes" id="UP000515860"/>
    </source>
</evidence>
<dbReference type="RefSeq" id="WP_118644512.1">
    <property type="nucleotide sequence ID" value="NZ_CP060635.1"/>
</dbReference>
<feature type="domain" description="Replication-associated protein ORF2/G2P" evidence="1">
    <location>
        <begin position="69"/>
        <end position="181"/>
    </location>
</feature>
<proteinExistence type="predicted"/>
<evidence type="ECO:0000259" key="1">
    <source>
        <dbReference type="Pfam" id="PF23343"/>
    </source>
</evidence>
<dbReference type="EMBL" id="CP060635">
    <property type="protein sequence ID" value="QNM09596.1"/>
    <property type="molecule type" value="Genomic_DNA"/>
</dbReference>
<reference evidence="2 3" key="1">
    <citation type="submission" date="2020-08" db="EMBL/GenBank/DDBJ databases">
        <authorList>
            <person name="Liu C."/>
            <person name="Sun Q."/>
        </authorList>
    </citation>
    <scope>NUCLEOTIDE SEQUENCE [LARGE SCALE GENOMIC DNA]</scope>
    <source>
        <strain evidence="2 3">NSJ-29</strain>
    </source>
</reference>
<evidence type="ECO:0000313" key="2">
    <source>
        <dbReference type="EMBL" id="QNM09596.1"/>
    </source>
</evidence>
<gene>
    <name evidence="2" type="ORF">H9Q79_04715</name>
</gene>
<sequence>MVYNVKCLHYVDGETETRIYSHPVYTGGKKEEEKKKLNTEPDIERSIRNSQNRTIQSIYSVSKSNHWEWFITLTLDAKQVNRYDYAECSKKVSKWFKNLKLRKCPDMKYLIVPELHKDGAYHFHGLLSCCPELQMQFSGHFTKEGEPIYNITDYGFGWTTATEVQNNQAVAKYVTKYITKELCTSTSGKKRFWCSRNVQKPIEQLYFLEGAEVELLRYEMQEEHEHFKRVTCDLGLTKRIVEYYQNHGLILAAEEIE</sequence>
<keyword evidence="3" id="KW-1185">Reference proteome</keyword>
<dbReference type="KEGG" id="whj:H9Q79_04715"/>
<dbReference type="AlphaFoldDB" id="A0A7G9GFL4"/>